<evidence type="ECO:0000313" key="12">
    <source>
        <dbReference type="Proteomes" id="UP000001610"/>
    </source>
</evidence>
<protein>
    <submittedName>
        <fullName evidence="11">Alcohol dehydrogenase</fullName>
    </submittedName>
</protein>
<keyword evidence="12" id="KW-1185">Reference proteome</keyword>
<reference evidence="11 12" key="1">
    <citation type="journal article" date="2011" name="Genome Biol.">
        <title>Genome sequence of the insect pathogenic fungus Cordyceps militaris, a valued traditional Chinese medicine.</title>
        <authorList>
            <person name="Zheng P."/>
            <person name="Xia Y."/>
            <person name="Xiao G."/>
            <person name="Xiong C."/>
            <person name="Hu X."/>
            <person name="Zhang S."/>
            <person name="Zheng H."/>
            <person name="Huang Y."/>
            <person name="Zhou Y."/>
            <person name="Wang S."/>
            <person name="Zhao G.P."/>
            <person name="Liu X."/>
            <person name="St Leger R.J."/>
            <person name="Wang C."/>
        </authorList>
    </citation>
    <scope>NUCLEOTIDE SEQUENCE [LARGE SCALE GENOMIC DNA]</scope>
    <source>
        <strain evidence="11 12">CM01</strain>
    </source>
</reference>
<dbReference type="PROSITE" id="PS00059">
    <property type="entry name" value="ADH_ZINC"/>
    <property type="match status" value="1"/>
</dbReference>
<keyword evidence="5 8" id="KW-0862">Zinc</keyword>
<dbReference type="InParanoid" id="G3J475"/>
<sequence>MTPNDAQGAGPAGKTSDGPHIPKFCKAGVMTKEGPDFKVEVLTVPTPEPGPTELLIRLNCTGICRSDIGFMRTDFGHKLSSFGVQSPGHEGAGVVVKVGELVKDWKVGDRAGIKPMWSTCQNCQLCWTDKEAYCPTRLNSGMRVTGSYQQYITSPAHYTQPIPDGVPDHVAGPLMCSASTIYRSIRESKLQHGQWALFPGGGGGVGLQGVQICAALGLRPIVIDTGADKRAICMELGAEAFIDFKEVEDVAAEVVAIADGIGAHGVFVTAPSAYSYAVACIGTRVGGCILAVGLPPFDSPMIVGATPRQFIYQNLMIKGTLTASRRDFADVLDLAKRGKLKSITTEVFPIDRLPEAVEKVARLSILSTRDCDKGFIMTFLHWICEACLQKRRKNPEKKTVSQYWRDFKMLYLRCKKGQVVNPTHCEEIRKNINTEVKESSI</sequence>
<dbReference type="PANTHER" id="PTHR42940">
    <property type="entry name" value="ALCOHOL DEHYDROGENASE 1-RELATED"/>
    <property type="match status" value="1"/>
</dbReference>
<proteinExistence type="inferred from homology"/>
<dbReference type="GeneID" id="18162486"/>
<comment type="similarity">
    <text evidence="3 8">Belongs to the zinc-containing alcohol dehydrogenase family.</text>
</comment>
<dbReference type="PANTHER" id="PTHR42940:SF1">
    <property type="entry name" value="ENOYL REDUCTASE (ER) DOMAIN-CONTAINING PROTEIN"/>
    <property type="match status" value="1"/>
</dbReference>
<dbReference type="KEGG" id="cmt:CCM_00451"/>
<dbReference type="SMART" id="SM00829">
    <property type="entry name" value="PKS_ER"/>
    <property type="match status" value="1"/>
</dbReference>
<dbReference type="CDD" id="cd08297">
    <property type="entry name" value="CAD3"/>
    <property type="match status" value="1"/>
</dbReference>
<dbReference type="Proteomes" id="UP000001610">
    <property type="component" value="Unassembled WGS sequence"/>
</dbReference>
<dbReference type="InterPro" id="IPR013154">
    <property type="entry name" value="ADH-like_N"/>
</dbReference>
<dbReference type="STRING" id="983644.G3J475"/>
<dbReference type="GO" id="GO:0005737">
    <property type="term" value="C:cytoplasm"/>
    <property type="evidence" value="ECO:0007669"/>
    <property type="project" value="TreeGrafter"/>
</dbReference>
<dbReference type="InterPro" id="IPR020843">
    <property type="entry name" value="ER"/>
</dbReference>
<dbReference type="Gene3D" id="3.90.180.10">
    <property type="entry name" value="Medium-chain alcohol dehydrogenases, catalytic domain"/>
    <property type="match status" value="1"/>
</dbReference>
<dbReference type="FunFam" id="3.40.50.720:FF:000039">
    <property type="entry name" value="Alcohol dehydrogenase AdhP"/>
    <property type="match status" value="1"/>
</dbReference>
<evidence type="ECO:0000256" key="9">
    <source>
        <dbReference type="SAM" id="MobiDB-lite"/>
    </source>
</evidence>
<evidence type="ECO:0000256" key="3">
    <source>
        <dbReference type="ARBA" id="ARBA00008072"/>
    </source>
</evidence>
<dbReference type="SUPFAM" id="SSF50129">
    <property type="entry name" value="GroES-like"/>
    <property type="match status" value="1"/>
</dbReference>
<organism evidence="11 12">
    <name type="scientific">Cordyceps militaris (strain CM01)</name>
    <name type="common">Caterpillar fungus</name>
    <dbReference type="NCBI Taxonomy" id="983644"/>
    <lineage>
        <taxon>Eukaryota</taxon>
        <taxon>Fungi</taxon>
        <taxon>Dikarya</taxon>
        <taxon>Ascomycota</taxon>
        <taxon>Pezizomycotina</taxon>
        <taxon>Sordariomycetes</taxon>
        <taxon>Hypocreomycetidae</taxon>
        <taxon>Hypocreales</taxon>
        <taxon>Cordycipitaceae</taxon>
        <taxon>Cordyceps</taxon>
    </lineage>
</organism>
<dbReference type="OMA" id="CWDDKET"/>
<keyword evidence="6" id="KW-0560">Oxidoreductase</keyword>
<evidence type="ECO:0000256" key="6">
    <source>
        <dbReference type="ARBA" id="ARBA00023002"/>
    </source>
</evidence>
<name>G3J475_CORMM</name>
<comment type="pathway">
    <text evidence="2">Secondary metabolite biosynthesis.</text>
</comment>
<dbReference type="GO" id="GO:0008270">
    <property type="term" value="F:zinc ion binding"/>
    <property type="evidence" value="ECO:0007669"/>
    <property type="project" value="InterPro"/>
</dbReference>
<comment type="cofactor">
    <cofactor evidence="1 8">
        <name>Zn(2+)</name>
        <dbReference type="ChEBI" id="CHEBI:29105"/>
    </cofactor>
</comment>
<dbReference type="Pfam" id="PF00107">
    <property type="entry name" value="ADH_zinc_N"/>
    <property type="match status" value="1"/>
</dbReference>
<evidence type="ECO:0000256" key="7">
    <source>
        <dbReference type="ARBA" id="ARBA00023027"/>
    </source>
</evidence>
<dbReference type="InterPro" id="IPR002328">
    <property type="entry name" value="ADH_Zn_CS"/>
</dbReference>
<dbReference type="RefSeq" id="XP_006665674.1">
    <property type="nucleotide sequence ID" value="XM_006665611.1"/>
</dbReference>
<feature type="domain" description="Enoyl reductase (ER)" evidence="10">
    <location>
        <begin position="34"/>
        <end position="366"/>
    </location>
</feature>
<evidence type="ECO:0000256" key="4">
    <source>
        <dbReference type="ARBA" id="ARBA00022723"/>
    </source>
</evidence>
<dbReference type="Pfam" id="PF08240">
    <property type="entry name" value="ADH_N"/>
    <property type="match status" value="1"/>
</dbReference>
<dbReference type="InterPro" id="IPR013149">
    <property type="entry name" value="ADH-like_C"/>
</dbReference>
<feature type="region of interest" description="Disordered" evidence="9">
    <location>
        <begin position="1"/>
        <end position="21"/>
    </location>
</feature>
<dbReference type="AlphaFoldDB" id="G3J475"/>
<keyword evidence="7" id="KW-0520">NAD</keyword>
<evidence type="ECO:0000313" key="11">
    <source>
        <dbReference type="EMBL" id="EGX95797.1"/>
    </source>
</evidence>
<evidence type="ECO:0000256" key="8">
    <source>
        <dbReference type="RuleBase" id="RU361277"/>
    </source>
</evidence>
<dbReference type="HOGENOM" id="CLU_026673_20_1_1"/>
<dbReference type="OrthoDB" id="1879366at2759"/>
<dbReference type="Gene3D" id="3.40.50.720">
    <property type="entry name" value="NAD(P)-binding Rossmann-like Domain"/>
    <property type="match status" value="1"/>
</dbReference>
<evidence type="ECO:0000256" key="5">
    <source>
        <dbReference type="ARBA" id="ARBA00022833"/>
    </source>
</evidence>
<gene>
    <name evidence="11" type="ORF">CCM_00451</name>
</gene>
<accession>G3J475</accession>
<dbReference type="VEuPathDB" id="FungiDB:CCM_00451"/>
<dbReference type="GO" id="GO:0004022">
    <property type="term" value="F:alcohol dehydrogenase (NAD+) activity"/>
    <property type="evidence" value="ECO:0007669"/>
    <property type="project" value="TreeGrafter"/>
</dbReference>
<dbReference type="EMBL" id="JH126399">
    <property type="protein sequence ID" value="EGX95797.1"/>
    <property type="molecule type" value="Genomic_DNA"/>
</dbReference>
<dbReference type="InterPro" id="IPR011032">
    <property type="entry name" value="GroES-like_sf"/>
</dbReference>
<dbReference type="SUPFAM" id="SSF51735">
    <property type="entry name" value="NAD(P)-binding Rossmann-fold domains"/>
    <property type="match status" value="1"/>
</dbReference>
<keyword evidence="4 8" id="KW-0479">Metal-binding</keyword>
<evidence type="ECO:0000259" key="10">
    <source>
        <dbReference type="SMART" id="SM00829"/>
    </source>
</evidence>
<dbReference type="eggNOG" id="KOG0023">
    <property type="taxonomic scope" value="Eukaryota"/>
</dbReference>
<evidence type="ECO:0000256" key="2">
    <source>
        <dbReference type="ARBA" id="ARBA00005179"/>
    </source>
</evidence>
<dbReference type="InterPro" id="IPR036291">
    <property type="entry name" value="NAD(P)-bd_dom_sf"/>
</dbReference>
<evidence type="ECO:0000256" key="1">
    <source>
        <dbReference type="ARBA" id="ARBA00001947"/>
    </source>
</evidence>